<evidence type="ECO:0000313" key="5">
    <source>
        <dbReference type="EMBL" id="WZN46778.1"/>
    </source>
</evidence>
<dbReference type="InterPro" id="IPR013094">
    <property type="entry name" value="AB_hydrolase_3"/>
</dbReference>
<dbReference type="InterPro" id="IPR029058">
    <property type="entry name" value="AB_hydrolase_fold"/>
</dbReference>
<dbReference type="RefSeq" id="WP_341841460.1">
    <property type="nucleotide sequence ID" value="NZ_CP149792.1"/>
</dbReference>
<name>A0ABZ2Z4Z2_9BACT</name>
<dbReference type="SUPFAM" id="SSF53474">
    <property type="entry name" value="alpha/beta-Hydrolases"/>
    <property type="match status" value="1"/>
</dbReference>
<sequence>METSFRVGTWPEGVASLPPDPKLLKQFRRQGSFNPNMPLALMRGMVHLATRFMAPRLYEGDFDCRYLHIPVQNQLLGLRIVRPAGCGVLPAVVYLHGGGGLLTDSSSYLRVLKNIAFAANAAVIAVDYRRAPEHPFPAGLDDALAALAWAHNNASAFQFDPRRISIAGDSAGGNLAAGLALRNRDELQLPVYRQILLNARLSNVRHFPSIDQFAEGYGLSRVAMDYFSSRYFRQPADAYSVYASPLDAPDLRDLPPALVITSEYDPLRDEGEAYAAALHQAGVPVSAVRFAGMAHTIVVFGATKTAAEKGLELIADAVQ</sequence>
<dbReference type="InterPro" id="IPR050300">
    <property type="entry name" value="GDXG_lipolytic_enzyme"/>
</dbReference>
<gene>
    <name evidence="5" type="ORF">WJU22_01090</name>
</gene>
<dbReference type="PROSITE" id="PS01174">
    <property type="entry name" value="LIPASE_GDXG_SER"/>
    <property type="match status" value="1"/>
</dbReference>
<dbReference type="Pfam" id="PF07859">
    <property type="entry name" value="Abhydrolase_3"/>
    <property type="match status" value="1"/>
</dbReference>
<dbReference type="EMBL" id="CP150096">
    <property type="protein sequence ID" value="WZN46778.1"/>
    <property type="molecule type" value="Genomic_DNA"/>
</dbReference>
<organism evidence="5 6">
    <name type="scientific">Chitinophaga caseinilytica</name>
    <dbReference type="NCBI Taxonomy" id="2267521"/>
    <lineage>
        <taxon>Bacteria</taxon>
        <taxon>Pseudomonadati</taxon>
        <taxon>Bacteroidota</taxon>
        <taxon>Chitinophagia</taxon>
        <taxon>Chitinophagales</taxon>
        <taxon>Chitinophagaceae</taxon>
        <taxon>Chitinophaga</taxon>
    </lineage>
</organism>
<keyword evidence="6" id="KW-1185">Reference proteome</keyword>
<dbReference type="GO" id="GO:0016787">
    <property type="term" value="F:hydrolase activity"/>
    <property type="evidence" value="ECO:0007669"/>
    <property type="project" value="UniProtKB-KW"/>
</dbReference>
<proteinExistence type="inferred from homology"/>
<accession>A0ABZ2Z4Z2</accession>
<dbReference type="PANTHER" id="PTHR48081:SF8">
    <property type="entry name" value="ALPHA_BETA HYDROLASE FOLD-3 DOMAIN-CONTAINING PROTEIN-RELATED"/>
    <property type="match status" value="1"/>
</dbReference>
<dbReference type="Gene3D" id="3.40.50.1820">
    <property type="entry name" value="alpha/beta hydrolase"/>
    <property type="match status" value="1"/>
</dbReference>
<keyword evidence="2 5" id="KW-0378">Hydrolase</keyword>
<dbReference type="PANTHER" id="PTHR48081">
    <property type="entry name" value="AB HYDROLASE SUPERFAMILY PROTEIN C4A8.06C"/>
    <property type="match status" value="1"/>
</dbReference>
<evidence type="ECO:0000313" key="6">
    <source>
        <dbReference type="Proteomes" id="UP001449657"/>
    </source>
</evidence>
<evidence type="ECO:0000256" key="2">
    <source>
        <dbReference type="ARBA" id="ARBA00022801"/>
    </source>
</evidence>
<dbReference type="InterPro" id="IPR033140">
    <property type="entry name" value="Lipase_GDXG_put_SER_AS"/>
</dbReference>
<reference evidence="5 6" key="1">
    <citation type="submission" date="2024-03" db="EMBL/GenBank/DDBJ databases">
        <title>Chitinophaga caseinilytica sp. nov., a casein hydrolysing bacterium isolated from forest soil.</title>
        <authorList>
            <person name="Lee D.S."/>
            <person name="Han D.M."/>
            <person name="Baek J.H."/>
            <person name="Choi D.G."/>
            <person name="Jeon J.H."/>
            <person name="Jeon C.O."/>
        </authorList>
    </citation>
    <scope>NUCLEOTIDE SEQUENCE [LARGE SCALE GENOMIC DNA]</scope>
    <source>
        <strain evidence="5 6">KACC 19118</strain>
    </source>
</reference>
<evidence type="ECO:0000259" key="4">
    <source>
        <dbReference type="Pfam" id="PF07859"/>
    </source>
</evidence>
<dbReference type="Proteomes" id="UP001449657">
    <property type="component" value="Chromosome"/>
</dbReference>
<evidence type="ECO:0000256" key="1">
    <source>
        <dbReference type="ARBA" id="ARBA00010515"/>
    </source>
</evidence>
<protein>
    <submittedName>
        <fullName evidence="5">Alpha/beta hydrolase</fullName>
    </submittedName>
</protein>
<evidence type="ECO:0000256" key="3">
    <source>
        <dbReference type="PROSITE-ProRule" id="PRU10038"/>
    </source>
</evidence>
<feature type="domain" description="Alpha/beta hydrolase fold-3" evidence="4">
    <location>
        <begin position="92"/>
        <end position="297"/>
    </location>
</feature>
<comment type="similarity">
    <text evidence="1">Belongs to the 'GDXG' lipolytic enzyme family.</text>
</comment>
<feature type="active site" evidence="3">
    <location>
        <position position="170"/>
    </location>
</feature>